<proteinExistence type="predicted"/>
<keyword evidence="3" id="KW-1185">Reference proteome</keyword>
<reference evidence="2 3" key="1">
    <citation type="submission" date="2024-09" db="EMBL/GenBank/DDBJ databases">
        <authorList>
            <person name="Sun Q."/>
            <person name="Mori K."/>
        </authorList>
    </citation>
    <scope>NUCLEOTIDE SEQUENCE [LARGE SCALE GENOMIC DNA]</scope>
    <source>
        <strain evidence="2 3">JCM 3028</strain>
    </source>
</reference>
<evidence type="ECO:0000256" key="1">
    <source>
        <dbReference type="SAM" id="Phobius"/>
    </source>
</evidence>
<feature type="non-terminal residue" evidence="2">
    <location>
        <position position="1"/>
    </location>
</feature>
<keyword evidence="1" id="KW-0812">Transmembrane</keyword>
<sequence>PPEDGLDGVVLHALAFNTLLSSQETDAYTITQTRPTSRAELRGVRFVLFCSFVVPLFFQARFFVSNRLVVIRLIRSS</sequence>
<dbReference type="EMBL" id="JBHMBS010000027">
    <property type="protein sequence ID" value="MFB9680822.1"/>
    <property type="molecule type" value="Genomic_DNA"/>
</dbReference>
<organism evidence="2 3">
    <name type="scientific">Streptosporangium vulgare</name>
    <dbReference type="NCBI Taxonomy" id="46190"/>
    <lineage>
        <taxon>Bacteria</taxon>
        <taxon>Bacillati</taxon>
        <taxon>Actinomycetota</taxon>
        <taxon>Actinomycetes</taxon>
        <taxon>Streptosporangiales</taxon>
        <taxon>Streptosporangiaceae</taxon>
        <taxon>Streptosporangium</taxon>
    </lineage>
</organism>
<evidence type="ECO:0000313" key="2">
    <source>
        <dbReference type="EMBL" id="MFB9680822.1"/>
    </source>
</evidence>
<comment type="caution">
    <text evidence="2">The sequence shown here is derived from an EMBL/GenBank/DDBJ whole genome shotgun (WGS) entry which is preliminary data.</text>
</comment>
<dbReference type="RefSeq" id="WP_386161903.1">
    <property type="nucleotide sequence ID" value="NZ_JBHMBS010000027.1"/>
</dbReference>
<evidence type="ECO:0000313" key="3">
    <source>
        <dbReference type="Proteomes" id="UP001589610"/>
    </source>
</evidence>
<accession>A0ABV5TP56</accession>
<dbReference type="Proteomes" id="UP001589610">
    <property type="component" value="Unassembled WGS sequence"/>
</dbReference>
<protein>
    <submittedName>
        <fullName evidence="2">Uncharacterized protein</fullName>
    </submittedName>
</protein>
<keyword evidence="1" id="KW-0472">Membrane</keyword>
<keyword evidence="1" id="KW-1133">Transmembrane helix</keyword>
<name>A0ABV5TP56_9ACTN</name>
<gene>
    <name evidence="2" type="ORF">ACFFRH_35565</name>
</gene>
<feature type="transmembrane region" description="Helical" evidence="1">
    <location>
        <begin position="44"/>
        <end position="64"/>
    </location>
</feature>